<keyword evidence="6" id="KW-1185">Reference proteome</keyword>
<organism evidence="5 6">
    <name type="scientific">Prymnesium parvum</name>
    <name type="common">Toxic golden alga</name>
    <dbReference type="NCBI Taxonomy" id="97485"/>
    <lineage>
        <taxon>Eukaryota</taxon>
        <taxon>Haptista</taxon>
        <taxon>Haptophyta</taxon>
        <taxon>Prymnesiophyceae</taxon>
        <taxon>Prymnesiales</taxon>
        <taxon>Prymnesiaceae</taxon>
        <taxon>Prymnesium</taxon>
    </lineage>
</organism>
<sequence>MRRAEPRAHVLHTVFEDSLDGRWRSVTSGANLSEDGEDSEPGFCRRSLRLSFAAAGGQVWFYSRATLLGLDEPGLHARLSFLARPLTESTDPQLRTSGCPPPRPGEACAASVCVALRLAATPLPPRLVPTNASAPSGPRRKAGWRATSSSRLESEGSGAEVETRLPLCSPHLTPAEGGWVRVALPLASFRGAAEHAVRLTAVGLLGSAGELLVDDLRVVSEAAPAQVRTPFTSVPKPAYVALVADADEAKLPRGPGWCEYMSSEYRGTRSAAREAPRCAMDGDHLRGRWVQNCAPSHIRRPDVYAYGRPIPRTDGKFDFRMCFRASLWERMRAQLALSWTWRPYDCQMRRFTARGFDEWLGKRTLLLLGDSLTAQMYYSLLFLLGPAVLRQLEHHDGMKGGAPANRTHTHVPLCSTSAAEEGLSAFSEMHLAHGGRVVKVLGHNRYIQELQRAASAPWARFAREADVVMINVGHHYRYVDPTFTSYAAMVRAAERSLRELLKPSAYVLFRSTNLGHRGCEEASRPLRDRLAAWARLAPPHAHPFAWTPPPPGEAADPSRGNVNAARSNRSDPFDWRAPALHEGEWRRVFLESEAFRGRFAVLNVSFVDQRVDGHVARAMRYAIDSERKMAWGGGLDCLHYCFPGPIDFWVQALYNQLMQIPRVMSTADTTPRGASP</sequence>
<evidence type="ECO:0000256" key="1">
    <source>
        <dbReference type="ARBA" id="ARBA00007727"/>
    </source>
</evidence>
<dbReference type="PANTHER" id="PTHR32285:SF48">
    <property type="entry name" value="PROTEIN TRICHOME BIREFRINGENCE-LIKE 19"/>
    <property type="match status" value="1"/>
</dbReference>
<feature type="region of interest" description="Disordered" evidence="2">
    <location>
        <begin position="549"/>
        <end position="570"/>
    </location>
</feature>
<dbReference type="EMBL" id="JBGBPQ010000006">
    <property type="protein sequence ID" value="KAL1522947.1"/>
    <property type="molecule type" value="Genomic_DNA"/>
</dbReference>
<dbReference type="Pfam" id="PF13839">
    <property type="entry name" value="PC-Esterase"/>
    <property type="match status" value="1"/>
</dbReference>
<dbReference type="PANTHER" id="PTHR32285">
    <property type="entry name" value="PROTEIN TRICHOME BIREFRINGENCE-LIKE 9-RELATED"/>
    <property type="match status" value="1"/>
</dbReference>
<gene>
    <name evidence="4" type="ORF">AB1Y20_017283</name>
    <name evidence="5" type="ORF">AB1Y20_017911</name>
</gene>
<dbReference type="InterPro" id="IPR029962">
    <property type="entry name" value="TBL"/>
</dbReference>
<feature type="domain" description="Trichome birefringence-like C-terminal" evidence="3">
    <location>
        <begin position="350"/>
        <end position="655"/>
    </location>
</feature>
<dbReference type="EMBL" id="JBGBPQ010000006">
    <property type="protein sequence ID" value="KAL1522290.1"/>
    <property type="molecule type" value="Genomic_DNA"/>
</dbReference>
<dbReference type="InterPro" id="IPR026057">
    <property type="entry name" value="TBL_C"/>
</dbReference>
<name>A0AB34JQ38_PRYPA</name>
<dbReference type="GO" id="GO:0016413">
    <property type="term" value="F:O-acetyltransferase activity"/>
    <property type="evidence" value="ECO:0007669"/>
    <property type="project" value="InterPro"/>
</dbReference>
<proteinExistence type="inferred from homology"/>
<reference evidence="5 6" key="1">
    <citation type="journal article" date="2024" name="Science">
        <title>Giant polyketide synthase enzymes in the biosynthesis of giant marine polyether toxins.</title>
        <authorList>
            <person name="Fallon T.R."/>
            <person name="Shende V.V."/>
            <person name="Wierzbicki I.H."/>
            <person name="Pendleton A.L."/>
            <person name="Watervoot N.F."/>
            <person name="Auber R.P."/>
            <person name="Gonzalez D.J."/>
            <person name="Wisecaver J.H."/>
            <person name="Moore B.S."/>
        </authorList>
    </citation>
    <scope>NUCLEOTIDE SEQUENCE [LARGE SCALE GENOMIC DNA]</scope>
    <source>
        <strain evidence="5 6">12B1</strain>
    </source>
</reference>
<comment type="similarity">
    <text evidence="1">Belongs to the PC-esterase family. TBL subfamily.</text>
</comment>
<evidence type="ECO:0000313" key="4">
    <source>
        <dbReference type="EMBL" id="KAL1522290.1"/>
    </source>
</evidence>
<protein>
    <recommendedName>
        <fullName evidence="3">Trichome birefringence-like C-terminal domain-containing protein</fullName>
    </recommendedName>
</protein>
<comment type="caution">
    <text evidence="5">The sequence shown here is derived from an EMBL/GenBank/DDBJ whole genome shotgun (WGS) entry which is preliminary data.</text>
</comment>
<accession>A0AB34JQ38</accession>
<evidence type="ECO:0000259" key="3">
    <source>
        <dbReference type="Pfam" id="PF13839"/>
    </source>
</evidence>
<evidence type="ECO:0000256" key="2">
    <source>
        <dbReference type="SAM" id="MobiDB-lite"/>
    </source>
</evidence>
<evidence type="ECO:0000313" key="6">
    <source>
        <dbReference type="Proteomes" id="UP001515480"/>
    </source>
</evidence>
<dbReference type="Proteomes" id="UP001515480">
    <property type="component" value="Unassembled WGS sequence"/>
</dbReference>
<dbReference type="AlphaFoldDB" id="A0AB34JQ38"/>
<evidence type="ECO:0000313" key="5">
    <source>
        <dbReference type="EMBL" id="KAL1522947.1"/>
    </source>
</evidence>
<feature type="region of interest" description="Disordered" evidence="2">
    <location>
        <begin position="126"/>
        <end position="158"/>
    </location>
</feature>